<feature type="region of interest" description="Disordered" evidence="2">
    <location>
        <begin position="852"/>
        <end position="1020"/>
    </location>
</feature>
<accession>U6M763</accession>
<feature type="coiled-coil region" evidence="1">
    <location>
        <begin position="334"/>
        <end position="368"/>
    </location>
</feature>
<feature type="coiled-coil region" evidence="1">
    <location>
        <begin position="203"/>
        <end position="237"/>
    </location>
</feature>
<feature type="compositionally biased region" description="Basic and acidic residues" evidence="2">
    <location>
        <begin position="911"/>
        <end position="923"/>
    </location>
</feature>
<evidence type="ECO:0000256" key="2">
    <source>
        <dbReference type="SAM" id="MobiDB-lite"/>
    </source>
</evidence>
<feature type="compositionally biased region" description="Basic and acidic residues" evidence="2">
    <location>
        <begin position="1605"/>
        <end position="1616"/>
    </location>
</feature>
<reference evidence="3" key="1">
    <citation type="submission" date="2013-10" db="EMBL/GenBank/DDBJ databases">
        <title>Genomic analysis of the causative agents of coccidiosis in chickens.</title>
        <authorList>
            <person name="Reid A.J."/>
            <person name="Blake D."/>
            <person name="Billington K."/>
            <person name="Browne H."/>
            <person name="Dunn M."/>
            <person name="Hung S."/>
            <person name="Kawahara F."/>
            <person name="Miranda-Saavedra D."/>
            <person name="Mourier T."/>
            <person name="Nagra H."/>
            <person name="Otto T.D."/>
            <person name="Rawlings N."/>
            <person name="Sanchez A."/>
            <person name="Sanders M."/>
            <person name="Subramaniam C."/>
            <person name="Tay Y."/>
            <person name="Dear P."/>
            <person name="Doerig C."/>
            <person name="Gruber A."/>
            <person name="Parkinson J."/>
            <person name="Shirley M."/>
            <person name="Wan K.L."/>
            <person name="Berriman M."/>
            <person name="Tomley F."/>
            <person name="Pain A."/>
        </authorList>
    </citation>
    <scope>NUCLEOTIDE SEQUENCE [LARGE SCALE GENOMIC DNA]</scope>
    <source>
        <strain evidence="3">Weybridge</strain>
    </source>
</reference>
<feature type="compositionally biased region" description="Polar residues" evidence="2">
    <location>
        <begin position="530"/>
        <end position="540"/>
    </location>
</feature>
<dbReference type="VEuPathDB" id="ToxoDB:EMWEY_00004930"/>
<sequence length="2372" mass="251308">MEVPGEGGAPGEAVRAVDDTFILPYFLDEVQRQDLHSPSPLRSTYNRERRTLRPSTCNSFVGGICRPQERPLAAAVQRRRITSAAHSLGNGGAASGDSRGTLKHAEWLRTTLQSALKSSDTLPLLNHLRALTSRVFSEDRLFKTQASLTAKISLQQAKMGVPQLMQSLSAEEAIRLACRLAQENSYLETFVSTDARVLQSAALVKAQRERAEALESNRRLLQQAERDRQVIVELEMRSRAFADAYAWLTSHSRMIHAKDAPALVALWRKRVAGAAVAGNGPVVSDFSKNLAEAYVAADSEEDTEPSSEDGSEKKKREDRLIAAELREAEAVSEARQAQARAALAEARAAAAEQELSVARSQLARLTSAAASSAAAAAAAAAIPSPPTSPGGGRHEQLQAALRDSEERAAAAENECAQLKKTVETLQASLDLSVSEQHRLQHELAVAVGGAEAKLAAQIEQHAAERAQLQAQYSQEVEKVKASVHEGATLRRELEETRKRCADLSAQLAAAKQKGIGEGQTKAAFPGGLASPSTSDISTLTSERDSYKATALRLEMEIKRLSARAAEAAQLAEAVAALEEKLKAGEEIKRAYEALKKETQTLRSQLSERLSSPPALKDPAACNKQTDSTMMERDTLRREVEALQEQLSKLREEAKSVKTLETAPQMPSATGRDDSSNTETKRTAAEVEELMKERSSLQERVRALEAEVAALRGAARNPEKVLPVTKSVPSPTSSSPTSQPSPSKTPPAASPKGQGISVPVEKTQTAFPAVTREGDTVVQPSRATGSCVGKVPEGLALPKVPKGLLTAVPSPEGSPAALSEAKSGTKAPLPKKAGPPEGVKVLPAATPKIVAMTPTAVPSSQQHPQRPKWDAEAARLKNASPAVSKPLPTSPVQEAGTVPHAATSPDTPGEASLKERQAAAKAKDAAAVTLSKTQGPYLGKKVASPLLSKSAKGSYPVQGLNAAGTPLDSNPASSKTSEPPASKTSHGAVPVHDPKTPPTESAISGGDEASPSPSATALPQDTAAVKFSAASADGAKNAGAALPKTLAKATKVPAPPKKAPPVESPTVIEEVFSEEARQKLEKEVAELREQLAARDELKKAYQTLQKENENLQSKLNAVGALGKQAGPSSAGDKSSEKVEKAVSDGQQADVIAALEAQLSVLRPKAAAAEELEKDIKRLQGQLSAKEDLRKAHEALKKEAETLKEQLSELQSKARLPAEPVKPTAPGKGRSLGVGELEDALRKGSELRERVRGHDEEASAVSGSSTENATVPSTAKEAVASIGPRGPRSTKKPPPPPPLKRGQVVSAKPAVEALQAGDNVGQASTDDVGKEVISKTAVAEEAAGGRETGATEATVRGKCQQQTNGKPSVGKALMDLTAGKEPSTGEKAEVAGGPAEGLPKSAKKVPTPTPKPAEKATKVPPPPKKAPPVGATPIDGSEFTVEAKGNLEKEIARLREQLTASEELKKTHEALQKEFEALQGEFKALKAQAAAGMVEGNAKTAEVANSESHKIHLLLEERNSLRERVAVLESDLSAFRAAELQGVAIPTRKVAIPKTKGKLPPKVKPGMPPLPAKTAKQANAKAMEVQTADATGHRSNESHQNLAGAKPAHEDIGGEARPRSPPMTGTAGEGHQDKASLLTEEVLSKSDAETEEGDSGTETSPAEERIAELTERLHRAKRRVRNLVIKCNALVEMEKERDALRSRLESLQAKHEAISKLHGKEAGYKSAELQAKKLEGVNTLPKAASASALPASTFASTVADDVEGLSTMESGLATQSSSALLDVRPPADWAAKYEKLKAQRDKVYQAYKAQKERINSLEEEEAATKEKLERVERLYRETQEELEIATNPPKQREGTEPTGLLSWLGGGTHDEKNPEEQKLRARLELLQQRLQKAQAENEALSNKLAQMRTTPTGSPRGDKASGGEAATDESQKRGSKHLSPEATAKETGSAMPSAKTPSSQPPGPIGGEDSEGERKSLEELKMQIKQKDSQIDEYKAEILKLKASAVPASGTISVTSELAKKEQELQVKAAELEKFRNEALKMETLIKEKTEEVKTLQAKLEILEREKLQALSDNSALKKELETVQQELDALKAERSAPAPAKDKPKSRPSADPTSAPTKTFKRSSSLAKRTPGLPPPAPASRGDNLNAAAMGANEAREEEAQSVSSKPIQKVVTNPTGDQLGRQEERSEVQDGKEESSNNEGSGAETVSKRKPKKASGEAEGEPNSRKAQKEDNEGIKKKKKKKKKVEVSGETSAQHSGAESIADHEDVAGAAAATSSTPAWGFGLFGTGEGTPDASKKDATAKEAASSAPRPSILGLIVGTNPAEETPKEDEVPPLKLSTVDGTDDQSDGSSSDDGETDGGIASTIAGFFWGV</sequence>
<feature type="region of interest" description="Disordered" evidence="2">
    <location>
        <begin position="1119"/>
        <end position="1141"/>
    </location>
</feature>
<feature type="region of interest" description="Disordered" evidence="2">
    <location>
        <begin position="2086"/>
        <end position="2372"/>
    </location>
</feature>
<feature type="coiled-coil region" evidence="1">
    <location>
        <begin position="1435"/>
        <end position="1529"/>
    </location>
</feature>
<feature type="compositionally biased region" description="Polar residues" evidence="2">
    <location>
        <begin position="1897"/>
        <end position="1911"/>
    </location>
</feature>
<feature type="compositionally biased region" description="Pro residues" evidence="2">
    <location>
        <begin position="1560"/>
        <end position="1569"/>
    </location>
</feature>
<keyword evidence="4" id="KW-1185">Reference proteome</keyword>
<feature type="compositionally biased region" description="Basic and acidic residues" evidence="2">
    <location>
        <begin position="1866"/>
        <end position="1881"/>
    </location>
</feature>
<feature type="compositionally biased region" description="Basic and acidic residues" evidence="2">
    <location>
        <begin position="1970"/>
        <end position="1986"/>
    </location>
</feature>
<feature type="region of interest" description="Disordered" evidence="2">
    <location>
        <begin position="380"/>
        <end position="407"/>
    </location>
</feature>
<feature type="compositionally biased region" description="Basic and acidic residues" evidence="2">
    <location>
        <begin position="2180"/>
        <end position="2195"/>
    </location>
</feature>
<feature type="compositionally biased region" description="Low complexity" evidence="2">
    <location>
        <begin position="1882"/>
        <end position="1894"/>
    </location>
</feature>
<feature type="region of interest" description="Disordered" evidence="2">
    <location>
        <begin position="1194"/>
        <end position="1435"/>
    </location>
</feature>
<dbReference type="Proteomes" id="UP000030763">
    <property type="component" value="Unassembled WGS sequence"/>
</dbReference>
<dbReference type="RefSeq" id="XP_013336521.1">
    <property type="nucleotide sequence ID" value="XM_013481067.1"/>
</dbReference>
<reference evidence="3" key="2">
    <citation type="submission" date="2013-10" db="EMBL/GenBank/DDBJ databases">
        <authorList>
            <person name="Aslett M."/>
        </authorList>
    </citation>
    <scope>NUCLEOTIDE SEQUENCE [LARGE SCALE GENOMIC DNA]</scope>
    <source>
        <strain evidence="3">Weybridge</strain>
    </source>
</reference>
<feature type="compositionally biased region" description="Basic and acidic residues" evidence="2">
    <location>
        <begin position="1194"/>
        <end position="1205"/>
    </location>
</feature>
<feature type="region of interest" description="Disordered" evidence="2">
    <location>
        <begin position="296"/>
        <end position="317"/>
    </location>
</feature>
<feature type="compositionally biased region" description="Basic and acidic residues" evidence="2">
    <location>
        <begin position="2087"/>
        <end position="2104"/>
    </location>
</feature>
<name>U6M763_EIMMA</name>
<feature type="region of interest" description="Disordered" evidence="2">
    <location>
        <begin position="710"/>
        <end position="839"/>
    </location>
</feature>
<feature type="compositionally biased region" description="Polar residues" evidence="2">
    <location>
        <begin position="2110"/>
        <end position="2126"/>
    </location>
</feature>
<feature type="compositionally biased region" description="Acidic residues" evidence="2">
    <location>
        <begin position="2342"/>
        <end position="2357"/>
    </location>
</feature>
<feature type="compositionally biased region" description="Basic and acidic residues" evidence="2">
    <location>
        <begin position="1132"/>
        <end position="1141"/>
    </location>
</feature>
<dbReference type="PANTHER" id="PTHR23159">
    <property type="entry name" value="CENTROSOMAL PROTEIN 2"/>
    <property type="match status" value="1"/>
</dbReference>
<evidence type="ECO:0000256" key="1">
    <source>
        <dbReference type="SAM" id="Coils"/>
    </source>
</evidence>
<feature type="compositionally biased region" description="Low complexity" evidence="2">
    <location>
        <begin position="2268"/>
        <end position="2279"/>
    </location>
</feature>
<feature type="region of interest" description="Disordered" evidence="2">
    <location>
        <begin position="516"/>
        <end position="541"/>
    </location>
</feature>
<evidence type="ECO:0000313" key="3">
    <source>
        <dbReference type="EMBL" id="CDJ59876.1"/>
    </source>
</evidence>
<dbReference type="OMA" id="RQKMVTA"/>
<feature type="region of interest" description="Disordered" evidence="2">
    <location>
        <begin position="1553"/>
        <end position="1662"/>
    </location>
</feature>
<dbReference type="OrthoDB" id="348030at2759"/>
<feature type="region of interest" description="Disordered" evidence="2">
    <location>
        <begin position="1836"/>
        <end position="1986"/>
    </location>
</feature>
<gene>
    <name evidence="3" type="ORF">EMWEY_00004930</name>
</gene>
<proteinExistence type="predicted"/>
<feature type="compositionally biased region" description="Acidic residues" evidence="2">
    <location>
        <begin position="298"/>
        <end position="309"/>
    </location>
</feature>
<evidence type="ECO:0000313" key="4">
    <source>
        <dbReference type="Proteomes" id="UP000030763"/>
    </source>
</evidence>
<dbReference type="GeneID" id="25334479"/>
<feature type="compositionally biased region" description="Basic and acidic residues" evidence="2">
    <location>
        <begin position="392"/>
        <end position="407"/>
    </location>
</feature>
<feature type="compositionally biased region" description="Polar residues" evidence="2">
    <location>
        <begin position="966"/>
        <end position="984"/>
    </location>
</feature>
<feature type="compositionally biased region" description="Basic and acidic residues" evidence="2">
    <location>
        <begin position="2222"/>
        <end position="2235"/>
    </location>
</feature>
<dbReference type="EMBL" id="HG720943">
    <property type="protein sequence ID" value="CDJ59876.1"/>
    <property type="molecule type" value="Genomic_DNA"/>
</dbReference>
<feature type="compositionally biased region" description="Basic and acidic residues" evidence="2">
    <location>
        <begin position="670"/>
        <end position="681"/>
    </location>
</feature>
<organism evidence="3 4">
    <name type="scientific">Eimeria maxima</name>
    <name type="common">Coccidian parasite</name>
    <dbReference type="NCBI Taxonomy" id="5804"/>
    <lineage>
        <taxon>Eukaryota</taxon>
        <taxon>Sar</taxon>
        <taxon>Alveolata</taxon>
        <taxon>Apicomplexa</taxon>
        <taxon>Conoidasida</taxon>
        <taxon>Coccidia</taxon>
        <taxon>Eucoccidiorida</taxon>
        <taxon>Eimeriorina</taxon>
        <taxon>Eimeriidae</taxon>
        <taxon>Eimeria</taxon>
    </lineage>
</organism>
<dbReference type="PANTHER" id="PTHR23159:SF31">
    <property type="entry name" value="CENTROSOME-ASSOCIATED PROTEIN CEP250 ISOFORM X1"/>
    <property type="match status" value="1"/>
</dbReference>
<feature type="region of interest" description="Disordered" evidence="2">
    <location>
        <begin position="602"/>
        <end position="629"/>
    </location>
</feature>
<feature type="compositionally biased region" description="Basic and acidic residues" evidence="2">
    <location>
        <begin position="1237"/>
        <end position="1255"/>
    </location>
</feature>
<feature type="region of interest" description="Disordered" evidence="2">
    <location>
        <begin position="652"/>
        <end position="681"/>
    </location>
</feature>
<feature type="compositionally biased region" description="Low complexity" evidence="2">
    <location>
        <begin position="722"/>
        <end position="741"/>
    </location>
</feature>
<feature type="compositionally biased region" description="Polar residues" evidence="2">
    <location>
        <begin position="1259"/>
        <end position="1271"/>
    </location>
</feature>
<keyword evidence="1" id="KW-0175">Coiled coil</keyword>
<protein>
    <submittedName>
        <fullName evidence="3">Uncharacterized protein</fullName>
    </submittedName>
</protein>
<feature type="compositionally biased region" description="Polar residues" evidence="2">
    <location>
        <begin position="2160"/>
        <end position="2176"/>
    </location>
</feature>
<feature type="coiled-coil region" evidence="1">
    <location>
        <begin position="1664"/>
        <end position="1715"/>
    </location>
</feature>